<evidence type="ECO:0000313" key="3">
    <source>
        <dbReference type="Proteomes" id="UP000299102"/>
    </source>
</evidence>
<keyword evidence="3" id="KW-1185">Reference proteome</keyword>
<reference evidence="2 3" key="1">
    <citation type="journal article" date="2019" name="Commun. Biol.">
        <title>The bagworm genome reveals a unique fibroin gene that provides high tensile strength.</title>
        <authorList>
            <person name="Kono N."/>
            <person name="Nakamura H."/>
            <person name="Ohtoshi R."/>
            <person name="Tomita M."/>
            <person name="Numata K."/>
            <person name="Arakawa K."/>
        </authorList>
    </citation>
    <scope>NUCLEOTIDE SEQUENCE [LARGE SCALE GENOMIC DNA]</scope>
</reference>
<sequence length="168" mass="18575">MVGAPSARRGRAPSLFLAKKYAALCKSSYRQIWRLAGARDASPAHAATAQAFNQVLFVYLAFVRFLITQSRRIISKHDNVAVGIKLNPQSRRDLLKNEVGYFSFVFRRGGVCAAISGSEPAADKQNDSGVPPASYRRGSLKNVKSDRDKRARRRAGRRSDVLPSILKL</sequence>
<protein>
    <submittedName>
        <fullName evidence="2">Uncharacterized protein</fullName>
    </submittedName>
</protein>
<comment type="caution">
    <text evidence="2">The sequence shown here is derived from an EMBL/GenBank/DDBJ whole genome shotgun (WGS) entry which is preliminary data.</text>
</comment>
<feature type="region of interest" description="Disordered" evidence="1">
    <location>
        <begin position="118"/>
        <end position="168"/>
    </location>
</feature>
<evidence type="ECO:0000313" key="2">
    <source>
        <dbReference type="EMBL" id="GBP57488.1"/>
    </source>
</evidence>
<accession>A0A4C1X166</accession>
<evidence type="ECO:0000256" key="1">
    <source>
        <dbReference type="SAM" id="MobiDB-lite"/>
    </source>
</evidence>
<organism evidence="2 3">
    <name type="scientific">Eumeta variegata</name>
    <name type="common">Bagworm moth</name>
    <name type="synonym">Eumeta japonica</name>
    <dbReference type="NCBI Taxonomy" id="151549"/>
    <lineage>
        <taxon>Eukaryota</taxon>
        <taxon>Metazoa</taxon>
        <taxon>Ecdysozoa</taxon>
        <taxon>Arthropoda</taxon>
        <taxon>Hexapoda</taxon>
        <taxon>Insecta</taxon>
        <taxon>Pterygota</taxon>
        <taxon>Neoptera</taxon>
        <taxon>Endopterygota</taxon>
        <taxon>Lepidoptera</taxon>
        <taxon>Glossata</taxon>
        <taxon>Ditrysia</taxon>
        <taxon>Tineoidea</taxon>
        <taxon>Psychidae</taxon>
        <taxon>Oiketicinae</taxon>
        <taxon>Eumeta</taxon>
    </lineage>
</organism>
<dbReference type="EMBL" id="BGZK01000717">
    <property type="protein sequence ID" value="GBP57488.1"/>
    <property type="molecule type" value="Genomic_DNA"/>
</dbReference>
<dbReference type="Proteomes" id="UP000299102">
    <property type="component" value="Unassembled WGS sequence"/>
</dbReference>
<dbReference type="AlphaFoldDB" id="A0A4C1X166"/>
<name>A0A4C1X166_EUMVA</name>
<gene>
    <name evidence="2" type="ORF">EVAR_36140_1</name>
</gene>
<proteinExistence type="predicted"/>